<evidence type="ECO:0000313" key="7">
    <source>
        <dbReference type="EMBL" id="WFG40721.1"/>
    </source>
</evidence>
<dbReference type="GO" id="GO:0006355">
    <property type="term" value="P:regulation of DNA-templated transcription"/>
    <property type="evidence" value="ECO:0007669"/>
    <property type="project" value="InterPro"/>
</dbReference>
<dbReference type="InterPro" id="IPR036388">
    <property type="entry name" value="WH-like_DNA-bd_sf"/>
</dbReference>
<dbReference type="EMBL" id="WMBE01000002">
    <property type="protein sequence ID" value="MDG0866696.1"/>
    <property type="molecule type" value="Genomic_DNA"/>
</dbReference>
<reference evidence="8 9" key="1">
    <citation type="submission" date="2019-11" db="EMBL/GenBank/DDBJ databases">
        <authorList>
            <person name="Cho J.-C."/>
        </authorList>
    </citation>
    <scope>NUCLEOTIDE SEQUENCE [LARGE SCALE GENOMIC DNA]</scope>
    <source>
        <strain evidence="7 8">JH1073</strain>
        <strain evidence="6 9">JH702</strain>
    </source>
</reference>
<dbReference type="SMART" id="SM00862">
    <property type="entry name" value="Trans_reg_C"/>
    <property type="match status" value="1"/>
</dbReference>
<dbReference type="Proteomes" id="UP001321249">
    <property type="component" value="Unassembled WGS sequence"/>
</dbReference>
<evidence type="ECO:0000313" key="8">
    <source>
        <dbReference type="Proteomes" id="UP001219901"/>
    </source>
</evidence>
<dbReference type="InterPro" id="IPR001789">
    <property type="entry name" value="Sig_transdc_resp-reg_receiver"/>
</dbReference>
<feature type="DNA-binding region" description="OmpR/PhoB-type" evidence="3">
    <location>
        <begin position="136"/>
        <end position="235"/>
    </location>
</feature>
<dbReference type="EMBL" id="CP046147">
    <property type="protein sequence ID" value="WFG40721.1"/>
    <property type="molecule type" value="Genomic_DNA"/>
</dbReference>
<dbReference type="Gene3D" id="6.10.250.690">
    <property type="match status" value="1"/>
</dbReference>
<keyword evidence="1 3" id="KW-0238">DNA-binding</keyword>
<evidence type="ECO:0000256" key="3">
    <source>
        <dbReference type="PROSITE-ProRule" id="PRU01091"/>
    </source>
</evidence>
<dbReference type="SMART" id="SM00448">
    <property type="entry name" value="REC"/>
    <property type="match status" value="1"/>
</dbReference>
<proteinExistence type="predicted"/>
<keyword evidence="2" id="KW-0597">Phosphoprotein</keyword>
<dbReference type="GO" id="GO:0000156">
    <property type="term" value="F:phosphorelay response regulator activity"/>
    <property type="evidence" value="ECO:0007669"/>
    <property type="project" value="TreeGrafter"/>
</dbReference>
<dbReference type="FunFam" id="1.10.10.10:FF:000210">
    <property type="entry name" value="Winged-helix transcriptional response regulator KdpE"/>
    <property type="match status" value="1"/>
</dbReference>
<evidence type="ECO:0000259" key="5">
    <source>
        <dbReference type="PROSITE" id="PS51755"/>
    </source>
</evidence>
<dbReference type="PROSITE" id="PS51755">
    <property type="entry name" value="OMPR_PHOB"/>
    <property type="match status" value="1"/>
</dbReference>
<gene>
    <name evidence="6" type="ORF">GKO46_06350</name>
    <name evidence="7" type="ORF">GKO48_00355</name>
</gene>
<evidence type="ECO:0000259" key="4">
    <source>
        <dbReference type="PROSITE" id="PS50110"/>
    </source>
</evidence>
<dbReference type="InterPro" id="IPR011006">
    <property type="entry name" value="CheY-like_superfamily"/>
</dbReference>
<evidence type="ECO:0000313" key="9">
    <source>
        <dbReference type="Proteomes" id="UP001321249"/>
    </source>
</evidence>
<dbReference type="GO" id="GO:0032993">
    <property type="term" value="C:protein-DNA complex"/>
    <property type="evidence" value="ECO:0007669"/>
    <property type="project" value="TreeGrafter"/>
</dbReference>
<dbReference type="InterPro" id="IPR001867">
    <property type="entry name" value="OmpR/PhoB-type_DNA-bd"/>
</dbReference>
<dbReference type="GO" id="GO:0005829">
    <property type="term" value="C:cytosol"/>
    <property type="evidence" value="ECO:0007669"/>
    <property type="project" value="TreeGrafter"/>
</dbReference>
<protein>
    <submittedName>
        <fullName evidence="7">Response regulator</fullName>
    </submittedName>
</protein>
<keyword evidence="8" id="KW-1185">Reference proteome</keyword>
<dbReference type="Pfam" id="PF00486">
    <property type="entry name" value="Trans_reg_C"/>
    <property type="match status" value="1"/>
</dbReference>
<dbReference type="AlphaFoldDB" id="A0AAJ5ZIV1"/>
<dbReference type="PANTHER" id="PTHR48111:SF50">
    <property type="entry name" value="KDP OPERON TRANSCRIPTIONAL REGULATORY PROTEIN KDPE"/>
    <property type="match status" value="1"/>
</dbReference>
<evidence type="ECO:0000256" key="1">
    <source>
        <dbReference type="ARBA" id="ARBA00023125"/>
    </source>
</evidence>
<dbReference type="PROSITE" id="PS50110">
    <property type="entry name" value="RESPONSE_REGULATORY"/>
    <property type="match status" value="1"/>
</dbReference>
<sequence length="236" mass="26729">MNHRQDKSGVLVVDDDPKIRRLVATHLGQSGFEVFLAANGEEAIYQASLHQPDVVVLDLAMPGIDGFETLSRLREWYTDPVIILSATDQEQEKVRALDIGADDYITKPFGTEELAARIRAAIRRAERLAGTTDTTDPIVQAGSFEIDLSARLVYRDSEEVRLTRTEYDLLRSLAVNAGKVMTHRQLLQSVWGPEYGEETEYLRTFVKQLRRKLEEDPSRPKQILTEPGVGYRLFIN</sequence>
<reference evidence="8" key="3">
    <citation type="submission" date="2023-06" db="EMBL/GenBank/DDBJ databases">
        <title>Pangenomics reveal diversification of enzyme families and niche specialization in globally abundant SAR202 bacteria.</title>
        <authorList>
            <person name="Saw J.H.W."/>
        </authorList>
    </citation>
    <scope>NUCLEOTIDE SEQUENCE [LARGE SCALE GENOMIC DNA]</scope>
    <source>
        <strain evidence="8">JH1073</strain>
    </source>
</reference>
<name>A0AAJ5ZIV1_9CHLR</name>
<dbReference type="InterPro" id="IPR039420">
    <property type="entry name" value="WalR-like"/>
</dbReference>
<dbReference type="CDD" id="cd17574">
    <property type="entry name" value="REC_OmpR"/>
    <property type="match status" value="1"/>
</dbReference>
<dbReference type="GO" id="GO:0000976">
    <property type="term" value="F:transcription cis-regulatory region binding"/>
    <property type="evidence" value="ECO:0007669"/>
    <property type="project" value="TreeGrafter"/>
</dbReference>
<reference evidence="7" key="2">
    <citation type="journal article" date="2023" name="Nat. Commun.">
        <title>Cultivation of marine bacteria of the SAR202 clade.</title>
        <authorList>
            <person name="Lim Y."/>
            <person name="Seo J.H."/>
            <person name="Giovannoni S.J."/>
            <person name="Kang I."/>
            <person name="Cho J.C."/>
        </authorList>
    </citation>
    <scope>NUCLEOTIDE SEQUENCE</scope>
    <source>
        <strain evidence="7">JH1073</strain>
    </source>
</reference>
<feature type="modified residue" description="4-aspartylphosphate" evidence="2">
    <location>
        <position position="58"/>
    </location>
</feature>
<dbReference type="Pfam" id="PF00072">
    <property type="entry name" value="Response_reg"/>
    <property type="match status" value="1"/>
</dbReference>
<evidence type="ECO:0000256" key="2">
    <source>
        <dbReference type="PROSITE-ProRule" id="PRU00169"/>
    </source>
</evidence>
<dbReference type="Gene3D" id="1.10.10.10">
    <property type="entry name" value="Winged helix-like DNA-binding domain superfamily/Winged helix DNA-binding domain"/>
    <property type="match status" value="1"/>
</dbReference>
<dbReference type="Proteomes" id="UP001219901">
    <property type="component" value="Chromosome"/>
</dbReference>
<organism evidence="7 8">
    <name type="scientific">Candidatus Lucifugimonas marina</name>
    <dbReference type="NCBI Taxonomy" id="3038979"/>
    <lineage>
        <taxon>Bacteria</taxon>
        <taxon>Bacillati</taxon>
        <taxon>Chloroflexota</taxon>
        <taxon>Dehalococcoidia</taxon>
        <taxon>SAR202 cluster</taxon>
        <taxon>Candidatus Lucifugimonadales</taxon>
        <taxon>Candidatus Lucifugimonadaceae</taxon>
        <taxon>Candidatus Lucifugimonas</taxon>
    </lineage>
</organism>
<accession>A0AAJ5ZIV1</accession>
<dbReference type="PANTHER" id="PTHR48111">
    <property type="entry name" value="REGULATOR OF RPOS"/>
    <property type="match status" value="1"/>
</dbReference>
<dbReference type="Gene3D" id="3.40.50.2300">
    <property type="match status" value="1"/>
</dbReference>
<evidence type="ECO:0000313" key="6">
    <source>
        <dbReference type="EMBL" id="MDG0866696.1"/>
    </source>
</evidence>
<dbReference type="CDD" id="cd00383">
    <property type="entry name" value="trans_reg_C"/>
    <property type="match status" value="1"/>
</dbReference>
<feature type="domain" description="Response regulatory" evidence="4">
    <location>
        <begin position="9"/>
        <end position="122"/>
    </location>
</feature>
<feature type="domain" description="OmpR/PhoB-type" evidence="5">
    <location>
        <begin position="136"/>
        <end position="235"/>
    </location>
</feature>
<dbReference type="SUPFAM" id="SSF52172">
    <property type="entry name" value="CheY-like"/>
    <property type="match status" value="1"/>
</dbReference>